<dbReference type="InterPro" id="IPR040784">
    <property type="entry name" value="GlgX_C"/>
</dbReference>
<keyword evidence="3" id="KW-0326">Glycosidase</keyword>
<dbReference type="Pfam" id="PF00128">
    <property type="entry name" value="Alpha-amylase"/>
    <property type="match status" value="1"/>
</dbReference>
<comment type="caution">
    <text evidence="6">The sequence shown here is derived from an EMBL/GenBank/DDBJ whole genome shotgun (WGS) entry which is preliminary data.</text>
</comment>
<dbReference type="Pfam" id="PF02922">
    <property type="entry name" value="CBM_48"/>
    <property type="match status" value="1"/>
</dbReference>
<dbReference type="Gene3D" id="2.60.40.10">
    <property type="entry name" value="Immunoglobulins"/>
    <property type="match status" value="1"/>
</dbReference>
<keyword evidence="7" id="KW-1185">Reference proteome</keyword>
<dbReference type="InterPro" id="IPR044505">
    <property type="entry name" value="GlgX_Isoamylase_N_E_set"/>
</dbReference>
<dbReference type="InterPro" id="IPR017853">
    <property type="entry name" value="GH"/>
</dbReference>
<sequence length="668" mass="74284">MTRLAAGSPLPLGASFDGKGVNFSLMSEHADRVVLCLFDDQGREMQCDLPVRSGNYWHGYLPDARPGLRYGYRLHGPFQPEAGHRFNPAKRVIDPSGRAVDGRVGDEPELYDGQPTPSQSDSSARVPKSIVVDERYDWQQDIAPATPWGKTVIYEAHVRGLTRLHPQIPADLRGTYAAIGHPVMIDYLRQLGITALELLPVQQHADEPRLQRLGLRNYWGYNVLAPYAVEASYASGIDGRTPLNEFRDMVRALHQAGIEVILDVVFNHSAELDLDGPVLSLRAIDNRSWYWLDDRGGYQNWTGCGNTLRLNHPDVTEQILDCLRFWVQACHVDGFRFDLATVLGRTPDFDPRAPLLAAIGACPILSGIKLIAEPWDIGPAGYQVGHFPAPLAEWNDRFRDQIRRFWLRGDIQPGEFATRFAASGDIYPDRPPHASINMVTAHDGFTLQDLVSFDTRHNHDNGEQNRDGAQQNYSWNHGHEGLDADAAVQGRRRVSQRALLASLLLSQGTPMLLAGDEFGHSQQGNNNAFCQDNELTWLDWASADPALHAFTTALIRLRSEIAALSDDHRWQSADDAAVQWLNDAGKPMSPTDWQQNKRQLQVLLSGRYLVLINGDAAPYHSILPAGEWRITAPFSPADSPQPLAESSVAARSVMVLVKQQKGICHGEV</sequence>
<feature type="domain" description="Glycosyl hydrolase family 13 catalytic" evidence="5">
    <location>
        <begin position="129"/>
        <end position="558"/>
    </location>
</feature>
<evidence type="ECO:0000313" key="7">
    <source>
        <dbReference type="Proteomes" id="UP000295719"/>
    </source>
</evidence>
<dbReference type="PANTHER" id="PTHR43002">
    <property type="entry name" value="GLYCOGEN DEBRANCHING ENZYME"/>
    <property type="match status" value="1"/>
</dbReference>
<dbReference type="SMART" id="SM00642">
    <property type="entry name" value="Aamy"/>
    <property type="match status" value="1"/>
</dbReference>
<dbReference type="Proteomes" id="UP000295719">
    <property type="component" value="Unassembled WGS sequence"/>
</dbReference>
<feature type="region of interest" description="Disordered" evidence="4">
    <location>
        <begin position="455"/>
        <end position="478"/>
    </location>
</feature>
<feature type="compositionally biased region" description="Basic and acidic residues" evidence="4">
    <location>
        <begin position="455"/>
        <end position="466"/>
    </location>
</feature>
<keyword evidence="2" id="KW-0378">Hydrolase</keyword>
<gene>
    <name evidence="6" type="ORF">EDC52_10871</name>
</gene>
<dbReference type="SUPFAM" id="SSF51011">
    <property type="entry name" value="Glycosyl hydrolase domain"/>
    <property type="match status" value="1"/>
</dbReference>
<dbReference type="Gene3D" id="3.20.20.80">
    <property type="entry name" value="Glycosidases"/>
    <property type="match status" value="1"/>
</dbReference>
<dbReference type="NCBIfam" id="TIGR02100">
    <property type="entry name" value="glgX_debranch"/>
    <property type="match status" value="1"/>
</dbReference>
<protein>
    <submittedName>
        <fullName evidence="6">Glycogen operon protein</fullName>
    </submittedName>
</protein>
<dbReference type="GO" id="GO:0004135">
    <property type="term" value="F:amylo-alpha-1,6-glucosidase activity"/>
    <property type="evidence" value="ECO:0007669"/>
    <property type="project" value="InterPro"/>
</dbReference>
<reference evidence="6 7" key="1">
    <citation type="submission" date="2019-03" db="EMBL/GenBank/DDBJ databases">
        <title>Genomic Encyclopedia of Type Strains, Phase IV (KMG-IV): sequencing the most valuable type-strain genomes for metagenomic binning, comparative biology and taxonomic classification.</title>
        <authorList>
            <person name="Goeker M."/>
        </authorList>
    </citation>
    <scope>NUCLEOTIDE SEQUENCE [LARGE SCALE GENOMIC DNA]</scope>
    <source>
        <strain evidence="6 7">DSM 19580</strain>
    </source>
</reference>
<dbReference type="EMBL" id="SMCR01000008">
    <property type="protein sequence ID" value="TCV93689.1"/>
    <property type="molecule type" value="Genomic_DNA"/>
</dbReference>
<dbReference type="SUPFAM" id="SSF51445">
    <property type="entry name" value="(Trans)glycosidases"/>
    <property type="match status" value="1"/>
</dbReference>
<dbReference type="InterPro" id="IPR006047">
    <property type="entry name" value="GH13_cat_dom"/>
</dbReference>
<dbReference type="InterPro" id="IPR013783">
    <property type="entry name" value="Ig-like_fold"/>
</dbReference>
<proteinExistence type="inferred from homology"/>
<organism evidence="6 7">
    <name type="scientific">Biostraticola tofi</name>
    <dbReference type="NCBI Taxonomy" id="466109"/>
    <lineage>
        <taxon>Bacteria</taxon>
        <taxon>Pseudomonadati</taxon>
        <taxon>Pseudomonadota</taxon>
        <taxon>Gammaproteobacteria</taxon>
        <taxon>Enterobacterales</taxon>
        <taxon>Bruguierivoracaceae</taxon>
        <taxon>Biostraticola</taxon>
    </lineage>
</organism>
<feature type="region of interest" description="Disordered" evidence="4">
    <location>
        <begin position="85"/>
        <end position="126"/>
    </location>
</feature>
<evidence type="ECO:0000313" key="6">
    <source>
        <dbReference type="EMBL" id="TCV93689.1"/>
    </source>
</evidence>
<accession>A0A4V2W3X1</accession>
<dbReference type="InterPro" id="IPR011837">
    <property type="entry name" value="Glycogen_debranch_GlgX"/>
</dbReference>
<dbReference type="OrthoDB" id="3236218at2"/>
<dbReference type="InterPro" id="IPR014756">
    <property type="entry name" value="Ig_E-set"/>
</dbReference>
<evidence type="ECO:0000256" key="3">
    <source>
        <dbReference type="ARBA" id="ARBA00023295"/>
    </source>
</evidence>
<evidence type="ECO:0000256" key="1">
    <source>
        <dbReference type="ARBA" id="ARBA00008061"/>
    </source>
</evidence>
<dbReference type="CDD" id="cd11326">
    <property type="entry name" value="AmyAc_Glg_debranch"/>
    <property type="match status" value="1"/>
</dbReference>
<dbReference type="NCBIfam" id="NF002983">
    <property type="entry name" value="PRK03705.1"/>
    <property type="match status" value="1"/>
</dbReference>
<dbReference type="InterPro" id="IPR013780">
    <property type="entry name" value="Glyco_hydro_b"/>
</dbReference>
<dbReference type="GO" id="GO:0005980">
    <property type="term" value="P:glycogen catabolic process"/>
    <property type="evidence" value="ECO:0007669"/>
    <property type="project" value="InterPro"/>
</dbReference>
<dbReference type="SUPFAM" id="SSF81296">
    <property type="entry name" value="E set domains"/>
    <property type="match status" value="1"/>
</dbReference>
<dbReference type="InterPro" id="IPR004193">
    <property type="entry name" value="Glyco_hydro_13_N"/>
</dbReference>
<evidence type="ECO:0000256" key="4">
    <source>
        <dbReference type="SAM" id="MobiDB-lite"/>
    </source>
</evidence>
<comment type="similarity">
    <text evidence="1">Belongs to the glycosyl hydrolase 13 family.</text>
</comment>
<dbReference type="CDD" id="cd02856">
    <property type="entry name" value="E_set_GDE_Isoamylase_N"/>
    <property type="match status" value="1"/>
</dbReference>
<evidence type="ECO:0000256" key="2">
    <source>
        <dbReference type="ARBA" id="ARBA00022801"/>
    </source>
</evidence>
<name>A0A4V2W3X1_9GAMM</name>
<dbReference type="AlphaFoldDB" id="A0A4V2W3X1"/>
<dbReference type="Pfam" id="PF18390">
    <property type="entry name" value="GlgX_C"/>
    <property type="match status" value="1"/>
</dbReference>
<dbReference type="Gene3D" id="2.60.40.1180">
    <property type="entry name" value="Golgi alpha-mannosidase II"/>
    <property type="match status" value="1"/>
</dbReference>
<dbReference type="RefSeq" id="WP_131866445.1">
    <property type="nucleotide sequence ID" value="NZ_SMCR01000008.1"/>
</dbReference>
<evidence type="ECO:0000259" key="5">
    <source>
        <dbReference type="SMART" id="SM00642"/>
    </source>
</evidence>